<gene>
    <name evidence="1" type="ORF">OXU80_22520</name>
</gene>
<reference evidence="1" key="1">
    <citation type="submission" date="2022-11" db="EMBL/GenBank/DDBJ databases">
        <title>beta-Carotene-producing bacterium, Jeongeuplla avenae sp. nov., alleviates the salt stress of Arabidopsis seedlings.</title>
        <authorList>
            <person name="Jiang L."/>
            <person name="Lee J."/>
        </authorList>
    </citation>
    <scope>NUCLEOTIDE SEQUENCE</scope>
    <source>
        <strain evidence="1">DY_R2A_6</strain>
    </source>
</reference>
<proteinExistence type="predicted"/>
<protein>
    <submittedName>
        <fullName evidence="1">Nin-like protein</fullName>
    </submittedName>
</protein>
<organism evidence="1 2">
    <name type="scientific">Antarcticirhabdus aurantiaca</name>
    <dbReference type="NCBI Taxonomy" id="2606717"/>
    <lineage>
        <taxon>Bacteria</taxon>
        <taxon>Pseudomonadati</taxon>
        <taxon>Pseudomonadota</taxon>
        <taxon>Alphaproteobacteria</taxon>
        <taxon>Hyphomicrobiales</taxon>
        <taxon>Aurantimonadaceae</taxon>
        <taxon>Antarcticirhabdus</taxon>
    </lineage>
</organism>
<accession>A0ACD4NLM7</accession>
<evidence type="ECO:0000313" key="2">
    <source>
        <dbReference type="Proteomes" id="UP001163223"/>
    </source>
</evidence>
<name>A0ACD4NLM7_9HYPH</name>
<dbReference type="Proteomes" id="UP001163223">
    <property type="component" value="Chromosome"/>
</dbReference>
<keyword evidence="2" id="KW-1185">Reference proteome</keyword>
<sequence>MANLTPYRITGPALISFSGGRTSAFMLWQILQAHGGTLPDDVVVAFANTGKEREETLRFVHECGSRWGVKIHWLEWRPMPDRFAEVGFNSAARAGEPFEGLIALRGRLPNPLQRFCSRELKVEPIKAFCRSLGWERWQNVIGLRHDEGMRVIKKLAENDKGGHRWKSAMPMAKAKNTKRDVMAFWSEQDFDLGLHPHEGNCDLCFLKARGTLVAIIRAQPGVEDWWIAQEAAGRRFERARSYAEIAAATHAQIDIFDVLAGEEYDAECGLVCAGDAA</sequence>
<dbReference type="EMBL" id="CP113520">
    <property type="protein sequence ID" value="WAJ27590.1"/>
    <property type="molecule type" value="Genomic_DNA"/>
</dbReference>
<evidence type="ECO:0000313" key="1">
    <source>
        <dbReference type="EMBL" id="WAJ27590.1"/>
    </source>
</evidence>